<feature type="transmembrane region" description="Helical" evidence="1">
    <location>
        <begin position="6"/>
        <end position="29"/>
    </location>
</feature>
<evidence type="ECO:0000313" key="2">
    <source>
        <dbReference type="EMBL" id="CBH14315.1"/>
    </source>
</evidence>
<proteinExistence type="predicted"/>
<sequence>MRWRCVWWLFWCCTELALVKVLLYWLVSFDNCFKRMRLYTMVCALAQFRSCYIFFFLSPFVAAFVCVCVCMHVYV</sequence>
<dbReference type="GeneID" id="23860399"/>
<evidence type="ECO:0000256" key="1">
    <source>
        <dbReference type="SAM" id="Phobius"/>
    </source>
</evidence>
<keyword evidence="1" id="KW-0472">Membrane</keyword>
<keyword evidence="1" id="KW-0812">Transmembrane</keyword>
<dbReference type="KEGG" id="tbg:TbgDal_IX3900"/>
<dbReference type="RefSeq" id="XP_011776585.1">
    <property type="nucleotide sequence ID" value="XM_011778283.1"/>
</dbReference>
<evidence type="ECO:0000313" key="3">
    <source>
        <dbReference type="Proteomes" id="UP000002316"/>
    </source>
</evidence>
<gene>
    <name evidence="2" type="ORF">TbgDal_IX3900</name>
</gene>
<protein>
    <submittedName>
        <fullName evidence="2">Uncharacterized protein</fullName>
    </submittedName>
</protein>
<accession>C9ZY20</accession>
<dbReference type="EMBL" id="FN554972">
    <property type="protein sequence ID" value="CBH14315.1"/>
    <property type="molecule type" value="Genomic_DNA"/>
</dbReference>
<dbReference type="Proteomes" id="UP000002316">
    <property type="component" value="Chromosome 9"/>
</dbReference>
<reference evidence="3" key="1">
    <citation type="journal article" date="2010" name="PLoS Negl. Trop. Dis.">
        <title>The genome sequence of Trypanosoma brucei gambiense, causative agent of chronic human african trypanosomiasis.</title>
        <authorList>
            <person name="Jackson A.P."/>
            <person name="Sanders M."/>
            <person name="Berry A."/>
            <person name="McQuillan J."/>
            <person name="Aslett M.A."/>
            <person name="Quail M.A."/>
            <person name="Chukualim B."/>
            <person name="Capewell P."/>
            <person name="MacLeod A."/>
            <person name="Melville S.E."/>
            <person name="Gibson W."/>
            <person name="Barry J.D."/>
            <person name="Berriman M."/>
            <person name="Hertz-Fowler C."/>
        </authorList>
    </citation>
    <scope>NUCLEOTIDE SEQUENCE [LARGE SCALE GENOMIC DNA]</scope>
    <source>
        <strain evidence="3">MHOM/CI/86/DAL972</strain>
    </source>
</reference>
<organism evidence="2 3">
    <name type="scientific">Trypanosoma brucei gambiense (strain MHOM/CI/86/DAL972)</name>
    <dbReference type="NCBI Taxonomy" id="679716"/>
    <lineage>
        <taxon>Eukaryota</taxon>
        <taxon>Discoba</taxon>
        <taxon>Euglenozoa</taxon>
        <taxon>Kinetoplastea</taxon>
        <taxon>Metakinetoplastina</taxon>
        <taxon>Trypanosomatida</taxon>
        <taxon>Trypanosomatidae</taxon>
        <taxon>Trypanosoma</taxon>
    </lineage>
</organism>
<dbReference type="AlphaFoldDB" id="C9ZY20"/>
<keyword evidence="1" id="KW-1133">Transmembrane helix</keyword>
<feature type="transmembrane region" description="Helical" evidence="1">
    <location>
        <begin position="50"/>
        <end position="74"/>
    </location>
</feature>
<name>C9ZY20_TRYB9</name>